<gene>
    <name evidence="2" type="ORF">PFDG_05297</name>
</gene>
<dbReference type="Proteomes" id="UP000054282">
    <property type="component" value="Unassembled WGS sequence"/>
</dbReference>
<feature type="region of interest" description="Disordered" evidence="1">
    <location>
        <begin position="61"/>
        <end position="105"/>
    </location>
</feature>
<organism evidence="2 3">
    <name type="scientific">Plasmodium falciparum (isolate Dd2)</name>
    <dbReference type="NCBI Taxonomy" id="57267"/>
    <lineage>
        <taxon>Eukaryota</taxon>
        <taxon>Sar</taxon>
        <taxon>Alveolata</taxon>
        <taxon>Apicomplexa</taxon>
        <taxon>Aconoidasida</taxon>
        <taxon>Haemosporida</taxon>
        <taxon>Plasmodiidae</taxon>
        <taxon>Plasmodium</taxon>
        <taxon>Plasmodium (Laverania)</taxon>
    </lineage>
</organism>
<proteinExistence type="predicted"/>
<evidence type="ECO:0000313" key="2">
    <source>
        <dbReference type="EMBL" id="KOB89744.1"/>
    </source>
</evidence>
<sequence length="135" mass="16165">MAIDTDIDNLGIIQCMRYFILYQKYNNLSNECNKRAYNLHALYMEDLKRNMPRYDNNFNINHYDDNNNNNNNNNHNHNNNHNYHHTNKINNDHNNTNNNHNHNKQNNGGSLFLLVHKDVFFCTDTNIFPCKHIET</sequence>
<accession>A0A0L7MA59</accession>
<reference evidence="3" key="2">
    <citation type="submission" date="2006-09" db="EMBL/GenBank/DDBJ databases">
        <title>The genome sequence of Plasmodium falciparum Dd2.</title>
        <authorList>
            <consortium name="The Broad Institute Genome Sequencing Platform"/>
            <person name="Birren B."/>
            <person name="Lander E."/>
            <person name="Galagan J."/>
            <person name="Nusbaum C."/>
            <person name="Devon K."/>
            <person name="Henn M."/>
            <person name="Jaffe D."/>
            <person name="Butler J."/>
            <person name="Alvarez P."/>
            <person name="Gnerre S."/>
            <person name="Grabherr M."/>
            <person name="Kleber M."/>
            <person name="Mauceli E."/>
            <person name="Brockman W."/>
            <person name="MacCallum I.A."/>
            <person name="Rounsley S."/>
            <person name="Young S."/>
            <person name="LaButti K."/>
            <person name="Pushparaj V."/>
            <person name="DeCaprio D."/>
            <person name="Crawford M."/>
            <person name="Koehrsen M."/>
            <person name="Engels R."/>
            <person name="Montgomery P."/>
            <person name="Pearson M."/>
            <person name="Howarth C."/>
            <person name="Larson L."/>
            <person name="Luoma S."/>
            <person name="White J."/>
            <person name="Kodira C."/>
            <person name="Zeng Q."/>
            <person name="O'Leary S."/>
            <person name="Yandava C."/>
            <person name="Alvarado L."/>
            <person name="Wirth D."/>
            <person name="Volkman S."/>
            <person name="Hartl D."/>
        </authorList>
    </citation>
    <scope>NUCLEOTIDE SEQUENCE [LARGE SCALE GENOMIC DNA]</scope>
</reference>
<dbReference type="KEGG" id="pfd:PFDG_05297"/>
<feature type="compositionally biased region" description="Low complexity" evidence="1">
    <location>
        <begin position="88"/>
        <end position="105"/>
    </location>
</feature>
<evidence type="ECO:0000313" key="3">
    <source>
        <dbReference type="Proteomes" id="UP000054282"/>
    </source>
</evidence>
<name>A0A0L7MA59_PLAF4</name>
<protein>
    <submittedName>
        <fullName evidence="2">Uncharacterized protein</fullName>
    </submittedName>
</protein>
<feature type="non-terminal residue" evidence="2">
    <location>
        <position position="135"/>
    </location>
</feature>
<dbReference type="AlphaFoldDB" id="A0A0L7MA59"/>
<dbReference type="EMBL" id="GG703097">
    <property type="protein sequence ID" value="KOB89744.1"/>
    <property type="molecule type" value="Genomic_DNA"/>
</dbReference>
<feature type="compositionally biased region" description="Low complexity" evidence="1">
    <location>
        <begin position="61"/>
        <end position="81"/>
    </location>
</feature>
<reference evidence="3" key="1">
    <citation type="submission" date="2006-09" db="EMBL/GenBank/DDBJ databases">
        <title>Annotation of Plasmodium falciparum Dd2.</title>
        <authorList>
            <consortium name="The Broad Institute Genome Sequencing Platform"/>
            <person name="Volkman S.K."/>
            <person name="Neafsey D.E."/>
            <person name="Dash A.P."/>
            <person name="Chitnis C.E."/>
            <person name="Hartl D.L."/>
            <person name="Young S.K."/>
            <person name="Zeng Q."/>
            <person name="Koehrsen M."/>
            <person name="Alvarado L."/>
            <person name="Berlin A."/>
            <person name="Borenstein D."/>
            <person name="Chapman S.B."/>
            <person name="Chen Z."/>
            <person name="Engels R."/>
            <person name="Freedman E."/>
            <person name="Gellesch M."/>
            <person name="Goldberg J."/>
            <person name="Griggs A."/>
            <person name="Gujja S."/>
            <person name="Heilman E.R."/>
            <person name="Heiman D.I."/>
            <person name="Howarth C."/>
            <person name="Jen D."/>
            <person name="Larson L."/>
            <person name="Mehta T."/>
            <person name="Neiman D."/>
            <person name="Park D."/>
            <person name="Pearson M."/>
            <person name="Roberts A."/>
            <person name="Saif S."/>
            <person name="Shea T."/>
            <person name="Shenoy N."/>
            <person name="Sisk P."/>
            <person name="Stolte C."/>
            <person name="Sykes S."/>
            <person name="Walk T."/>
            <person name="White J."/>
            <person name="Yandava C."/>
            <person name="Haas B."/>
            <person name="Henn M.R."/>
            <person name="Nusbaum C."/>
            <person name="Birren B."/>
        </authorList>
    </citation>
    <scope>NUCLEOTIDE SEQUENCE [LARGE SCALE GENOMIC DNA]</scope>
</reference>
<evidence type="ECO:0000256" key="1">
    <source>
        <dbReference type="SAM" id="MobiDB-lite"/>
    </source>
</evidence>